<keyword evidence="2" id="KW-0677">Repeat</keyword>
<protein>
    <recommendedName>
        <fullName evidence="5">Pentacotripeptide-repeat region of PRORP domain-containing protein</fullName>
    </recommendedName>
</protein>
<accession>A0A8S9JVM2</accession>
<dbReference type="InterPro" id="IPR002885">
    <property type="entry name" value="PPR_rpt"/>
</dbReference>
<dbReference type="EMBL" id="QGKY02000246">
    <property type="protein sequence ID" value="KAF2585912.1"/>
    <property type="molecule type" value="Genomic_DNA"/>
</dbReference>
<evidence type="ECO:0000256" key="3">
    <source>
        <dbReference type="PROSITE-ProRule" id="PRU00708"/>
    </source>
</evidence>
<dbReference type="PANTHER" id="PTHR46128">
    <property type="entry name" value="MITOCHONDRIAL GROUP I INTRON SPLICING FACTOR CCM1"/>
    <property type="match status" value="1"/>
</dbReference>
<evidence type="ECO:0000256" key="2">
    <source>
        <dbReference type="ARBA" id="ARBA00022737"/>
    </source>
</evidence>
<gene>
    <name evidence="4" type="ORF">F2Q70_00034724</name>
</gene>
<dbReference type="NCBIfam" id="TIGR00756">
    <property type="entry name" value="PPR"/>
    <property type="match status" value="2"/>
</dbReference>
<sequence>MCRKRRWNQAEKLLDSVMEMEVYFDSFSCGLLMERYCRTGKLEKAMELHEKIKEMKGSLDVNAYNAVLDRLMTRQRTLVGEAVGVFEYMKEMSTMNSKSFTIMIHGLCRVKEMKKAMRYHDEMLKLGLKPDLASYKRLILGFK</sequence>
<name>A0A8S9JVM2_BRACR</name>
<dbReference type="PROSITE" id="PS51375">
    <property type="entry name" value="PPR"/>
    <property type="match status" value="2"/>
</dbReference>
<proteinExistence type="inferred from homology"/>
<comment type="similarity">
    <text evidence="1">Belongs to the PPR family. P subfamily.</text>
</comment>
<evidence type="ECO:0000256" key="1">
    <source>
        <dbReference type="ARBA" id="ARBA00007626"/>
    </source>
</evidence>
<dbReference type="AlphaFoldDB" id="A0A8S9JVM2"/>
<dbReference type="Pfam" id="PF13041">
    <property type="entry name" value="PPR_2"/>
    <property type="match status" value="1"/>
</dbReference>
<feature type="repeat" description="PPR" evidence="3">
    <location>
        <begin position="25"/>
        <end position="59"/>
    </location>
</feature>
<evidence type="ECO:0000313" key="4">
    <source>
        <dbReference type="EMBL" id="KAF2585912.1"/>
    </source>
</evidence>
<reference evidence="4" key="1">
    <citation type="submission" date="2019-12" db="EMBL/GenBank/DDBJ databases">
        <title>Genome sequencing and annotation of Brassica cretica.</title>
        <authorList>
            <person name="Studholme D.J."/>
            <person name="Sarris P.F."/>
        </authorList>
    </citation>
    <scope>NUCLEOTIDE SEQUENCE</scope>
    <source>
        <strain evidence="4">PFS-102/07</strain>
        <tissue evidence="4">Leaf</tissue>
    </source>
</reference>
<evidence type="ECO:0008006" key="5">
    <source>
        <dbReference type="Google" id="ProtNLM"/>
    </source>
</evidence>
<dbReference type="Pfam" id="PF01535">
    <property type="entry name" value="PPR"/>
    <property type="match status" value="1"/>
</dbReference>
<comment type="caution">
    <text evidence="4">The sequence shown here is derived from an EMBL/GenBank/DDBJ whole genome shotgun (WGS) entry which is preliminary data.</text>
</comment>
<dbReference type="InterPro" id="IPR011990">
    <property type="entry name" value="TPR-like_helical_dom_sf"/>
</dbReference>
<feature type="repeat" description="PPR" evidence="3">
    <location>
        <begin position="96"/>
        <end position="130"/>
    </location>
</feature>
<dbReference type="InterPro" id="IPR050872">
    <property type="entry name" value="PPR_P_subfamily"/>
</dbReference>
<organism evidence="4">
    <name type="scientific">Brassica cretica</name>
    <name type="common">Mustard</name>
    <dbReference type="NCBI Taxonomy" id="69181"/>
    <lineage>
        <taxon>Eukaryota</taxon>
        <taxon>Viridiplantae</taxon>
        <taxon>Streptophyta</taxon>
        <taxon>Embryophyta</taxon>
        <taxon>Tracheophyta</taxon>
        <taxon>Spermatophyta</taxon>
        <taxon>Magnoliopsida</taxon>
        <taxon>eudicotyledons</taxon>
        <taxon>Gunneridae</taxon>
        <taxon>Pentapetalae</taxon>
        <taxon>rosids</taxon>
        <taxon>malvids</taxon>
        <taxon>Brassicales</taxon>
        <taxon>Brassicaceae</taxon>
        <taxon>Brassiceae</taxon>
        <taxon>Brassica</taxon>
    </lineage>
</organism>
<dbReference type="Gene3D" id="1.25.40.10">
    <property type="entry name" value="Tetratricopeptide repeat domain"/>
    <property type="match status" value="2"/>
</dbReference>
<dbReference type="PANTHER" id="PTHR46128:SF356">
    <property type="entry name" value="PENTACOTRIPEPTIDE-REPEAT REGION OF PRORP DOMAIN-CONTAINING PROTEIN"/>
    <property type="match status" value="1"/>
</dbReference>